<proteinExistence type="predicted"/>
<reference evidence="1" key="1">
    <citation type="submission" date="2012-10" db="EMBL/GenBank/DDBJ databases">
        <authorList>
            <person name="Harkins D.M."/>
            <person name="Durkin A.S."/>
            <person name="Brinkac L.M."/>
            <person name="Selengut J.D."/>
            <person name="Sanka R."/>
            <person name="DePew J."/>
            <person name="Purushe J."/>
            <person name="Picardeau M."/>
            <person name="Werts C."/>
            <person name="Goarant C."/>
            <person name="Vinetz J.M."/>
            <person name="Sutton G.G."/>
            <person name="Nelson W.C."/>
            <person name="Fouts D.E."/>
        </authorList>
    </citation>
    <scope>NUCLEOTIDE SEQUENCE [LARGE SCALE GENOMIC DNA]</scope>
    <source>
        <strain evidence="1">200802841</strain>
    </source>
</reference>
<gene>
    <name evidence="1" type="ORF">LEP1GSC131_4388</name>
</gene>
<comment type="caution">
    <text evidence="1">The sequence shown here is derived from an EMBL/GenBank/DDBJ whole genome shotgun (WGS) entry which is preliminary data.</text>
</comment>
<sequence>METVVYSGSQEIQILKKLGNLLSFLKSNEKIRSCTRSL</sequence>
<evidence type="ECO:0000313" key="2">
    <source>
        <dbReference type="Proteomes" id="UP000006339"/>
    </source>
</evidence>
<name>A0A828Y7K1_9LEPT</name>
<evidence type="ECO:0000313" key="1">
    <source>
        <dbReference type="EMBL" id="EKO52579.1"/>
    </source>
</evidence>
<dbReference type="EMBL" id="AKWH02000021">
    <property type="protein sequence ID" value="EKO52579.1"/>
    <property type="molecule type" value="Genomic_DNA"/>
</dbReference>
<protein>
    <submittedName>
        <fullName evidence="1">Uncharacterized protein</fullName>
    </submittedName>
</protein>
<organism evidence="1 2">
    <name type="scientific">Leptospira kirschneri str. 200802841</name>
    <dbReference type="NCBI Taxonomy" id="1193047"/>
    <lineage>
        <taxon>Bacteria</taxon>
        <taxon>Pseudomonadati</taxon>
        <taxon>Spirochaetota</taxon>
        <taxon>Spirochaetia</taxon>
        <taxon>Leptospirales</taxon>
        <taxon>Leptospiraceae</taxon>
        <taxon>Leptospira</taxon>
    </lineage>
</organism>
<dbReference type="Proteomes" id="UP000006339">
    <property type="component" value="Unassembled WGS sequence"/>
</dbReference>
<accession>A0A828Y7K1</accession>
<dbReference type="AlphaFoldDB" id="A0A828Y7K1"/>
<keyword evidence="2" id="KW-1185">Reference proteome</keyword>